<dbReference type="Gene3D" id="3.30.70.100">
    <property type="match status" value="1"/>
</dbReference>
<dbReference type="SUPFAM" id="SSF54909">
    <property type="entry name" value="Dimeric alpha+beta barrel"/>
    <property type="match status" value="1"/>
</dbReference>
<dbReference type="GO" id="GO:0004497">
    <property type="term" value="F:monooxygenase activity"/>
    <property type="evidence" value="ECO:0007669"/>
    <property type="project" value="UniProtKB-KW"/>
</dbReference>
<evidence type="ECO:0000313" key="3">
    <source>
        <dbReference type="Proteomes" id="UP000256269"/>
    </source>
</evidence>
<accession>A0A3E0HZ91</accession>
<evidence type="ECO:0000313" key="2">
    <source>
        <dbReference type="EMBL" id="REH51798.1"/>
    </source>
</evidence>
<dbReference type="AlphaFoldDB" id="A0A3E0HZ91"/>
<dbReference type="Proteomes" id="UP000256269">
    <property type="component" value="Unassembled WGS sequence"/>
</dbReference>
<reference evidence="2 3" key="1">
    <citation type="submission" date="2018-08" db="EMBL/GenBank/DDBJ databases">
        <title>Genomic Encyclopedia of Archaeal and Bacterial Type Strains, Phase II (KMG-II): from individual species to whole genera.</title>
        <authorList>
            <person name="Goeker M."/>
        </authorList>
    </citation>
    <scope>NUCLEOTIDE SEQUENCE [LARGE SCALE GENOMIC DNA]</scope>
    <source>
        <strain evidence="2 3">DSM 45791</strain>
    </source>
</reference>
<proteinExistence type="predicted"/>
<keyword evidence="2" id="KW-0503">Monooxygenase</keyword>
<evidence type="ECO:0000259" key="1">
    <source>
        <dbReference type="PROSITE" id="PS51725"/>
    </source>
</evidence>
<keyword evidence="3" id="KW-1185">Reference proteome</keyword>
<feature type="domain" description="ABM" evidence="1">
    <location>
        <begin position="57"/>
        <end position="147"/>
    </location>
</feature>
<dbReference type="EMBL" id="QUNO01000003">
    <property type="protein sequence ID" value="REH51798.1"/>
    <property type="molecule type" value="Genomic_DNA"/>
</dbReference>
<protein>
    <submittedName>
        <fullName evidence="2">Heme-degrading monooxygenase HmoA</fullName>
    </submittedName>
</protein>
<name>A0A3E0HZ91_9PSEU</name>
<dbReference type="InterPro" id="IPR011008">
    <property type="entry name" value="Dimeric_a/b-barrel"/>
</dbReference>
<keyword evidence="2" id="KW-0560">Oxidoreductase</keyword>
<dbReference type="Pfam" id="PF03992">
    <property type="entry name" value="ABM"/>
    <property type="match status" value="1"/>
</dbReference>
<organism evidence="2 3">
    <name type="scientific">Kutzneria buriramensis</name>
    <dbReference type="NCBI Taxonomy" id="1045776"/>
    <lineage>
        <taxon>Bacteria</taxon>
        <taxon>Bacillati</taxon>
        <taxon>Actinomycetota</taxon>
        <taxon>Actinomycetes</taxon>
        <taxon>Pseudonocardiales</taxon>
        <taxon>Pseudonocardiaceae</taxon>
        <taxon>Kutzneria</taxon>
    </lineage>
</organism>
<comment type="caution">
    <text evidence="2">The sequence shown here is derived from an EMBL/GenBank/DDBJ whole genome shotgun (WGS) entry which is preliminary data.</text>
</comment>
<sequence>MCLGARLAGVCGKNGFGVMLGGTRGGVPERCIRCVRERDSRGLCWDVARRDTIDPVILTIAEMRIRAGCEGDFAAAARDAIEHILASPGCRSAKLTRSVEDPCRYLVITEWDSLEAHTQRFYHSEHLANWRTAVSEYFDEPPMVEHVSEVLDTRGES</sequence>
<gene>
    <name evidence="2" type="ORF">BCF44_103247</name>
</gene>
<dbReference type="InterPro" id="IPR007138">
    <property type="entry name" value="ABM_dom"/>
</dbReference>
<dbReference type="PROSITE" id="PS51725">
    <property type="entry name" value="ABM"/>
    <property type="match status" value="1"/>
</dbReference>